<evidence type="ECO:0000259" key="3">
    <source>
        <dbReference type="PROSITE" id="PS50930"/>
    </source>
</evidence>
<dbReference type="SMART" id="SM00850">
    <property type="entry name" value="LytTR"/>
    <property type="match status" value="1"/>
</dbReference>
<evidence type="ECO:0000313" key="4">
    <source>
        <dbReference type="EMBL" id="QSE98769.1"/>
    </source>
</evidence>
<dbReference type="PROSITE" id="PS50930">
    <property type="entry name" value="HTH_LYTTR"/>
    <property type="match status" value="1"/>
</dbReference>
<name>A0A975A1T4_9BACT</name>
<feature type="domain" description="Response regulatory" evidence="2">
    <location>
        <begin position="5"/>
        <end position="116"/>
    </location>
</feature>
<dbReference type="InterPro" id="IPR051271">
    <property type="entry name" value="2C-system_Tx_regulators"/>
</dbReference>
<dbReference type="SUPFAM" id="SSF52172">
    <property type="entry name" value="CheY-like"/>
    <property type="match status" value="1"/>
</dbReference>
<dbReference type="Gene3D" id="2.40.50.1020">
    <property type="entry name" value="LytTr DNA-binding domain"/>
    <property type="match status" value="1"/>
</dbReference>
<dbReference type="PANTHER" id="PTHR45526">
    <property type="entry name" value="TRANSCRIPTIONAL REGULATORY PROTEIN DPIA"/>
    <property type="match status" value="1"/>
</dbReference>
<dbReference type="InterPro" id="IPR001789">
    <property type="entry name" value="Sig_transdc_resp-reg_receiver"/>
</dbReference>
<dbReference type="Pfam" id="PF00072">
    <property type="entry name" value="Response_reg"/>
    <property type="match status" value="1"/>
</dbReference>
<accession>A0A975A1T4</accession>
<sequence>MNNFNCIIVDDEHNAREVIKRYISQVEWLQLKEEFKDPLKALHFLHTETVDIIFLDINMPGLNGVEFIQSLTKKPTIIFTTAYAEFALDGYENDVADYLLKPIRFERFLKAINKVKSSSEGSVSEDDFIMVKIAHGLQKIRLEEILFLKKDSNYIEIHQVDGRKDLIRENMNTIYDVFPQQHFMRIHKSFVVAKRHIKIIESHQVTLQSGHKISIGPSYREDIIKEFPYRK</sequence>
<dbReference type="SMART" id="SM00448">
    <property type="entry name" value="REC"/>
    <property type="match status" value="1"/>
</dbReference>
<proteinExistence type="predicted"/>
<protein>
    <submittedName>
        <fullName evidence="4">Response regulator transcription factor</fullName>
    </submittedName>
</protein>
<dbReference type="KEGG" id="fuv:JR347_06725"/>
<feature type="modified residue" description="4-aspartylphosphate" evidence="1">
    <location>
        <position position="56"/>
    </location>
</feature>
<dbReference type="Proteomes" id="UP000662783">
    <property type="component" value="Chromosome"/>
</dbReference>
<dbReference type="PROSITE" id="PS50110">
    <property type="entry name" value="RESPONSE_REGULATORY"/>
    <property type="match status" value="1"/>
</dbReference>
<gene>
    <name evidence="4" type="ORF">JR347_06725</name>
</gene>
<evidence type="ECO:0000313" key="5">
    <source>
        <dbReference type="Proteomes" id="UP000662783"/>
    </source>
</evidence>
<dbReference type="InterPro" id="IPR007492">
    <property type="entry name" value="LytTR_DNA-bd_dom"/>
</dbReference>
<dbReference type="RefSeq" id="WP_205723283.1">
    <property type="nucleotide sequence ID" value="NZ_CP070608.1"/>
</dbReference>
<dbReference type="GO" id="GO:0003677">
    <property type="term" value="F:DNA binding"/>
    <property type="evidence" value="ECO:0007669"/>
    <property type="project" value="InterPro"/>
</dbReference>
<dbReference type="GO" id="GO:0000156">
    <property type="term" value="F:phosphorelay response regulator activity"/>
    <property type="evidence" value="ECO:0007669"/>
    <property type="project" value="TreeGrafter"/>
</dbReference>
<dbReference type="Gene3D" id="3.40.50.2300">
    <property type="match status" value="1"/>
</dbReference>
<dbReference type="Pfam" id="PF04397">
    <property type="entry name" value="LytTR"/>
    <property type="match status" value="1"/>
</dbReference>
<keyword evidence="1" id="KW-0597">Phosphoprotein</keyword>
<dbReference type="AlphaFoldDB" id="A0A975A1T4"/>
<reference evidence="4" key="1">
    <citation type="submission" date="2021-02" db="EMBL/GenBank/DDBJ databases">
        <title>Fulvivirga sp. S481 isolated from sea water.</title>
        <authorList>
            <person name="Bae S.S."/>
            <person name="Baek K."/>
        </authorList>
    </citation>
    <scope>NUCLEOTIDE SEQUENCE</scope>
    <source>
        <strain evidence="4">S481</strain>
    </source>
</reference>
<evidence type="ECO:0000256" key="1">
    <source>
        <dbReference type="PROSITE-ProRule" id="PRU00169"/>
    </source>
</evidence>
<feature type="domain" description="HTH LytTR-type" evidence="3">
    <location>
        <begin position="129"/>
        <end position="201"/>
    </location>
</feature>
<dbReference type="EMBL" id="CP070608">
    <property type="protein sequence ID" value="QSE98769.1"/>
    <property type="molecule type" value="Genomic_DNA"/>
</dbReference>
<evidence type="ECO:0000259" key="2">
    <source>
        <dbReference type="PROSITE" id="PS50110"/>
    </source>
</evidence>
<dbReference type="PANTHER" id="PTHR45526:SF1">
    <property type="entry name" value="TRANSCRIPTIONAL REGULATORY PROTEIN DCUR-RELATED"/>
    <property type="match status" value="1"/>
</dbReference>
<keyword evidence="5" id="KW-1185">Reference proteome</keyword>
<dbReference type="InterPro" id="IPR011006">
    <property type="entry name" value="CheY-like_superfamily"/>
</dbReference>
<organism evidence="4 5">
    <name type="scientific">Fulvivirga lutea</name>
    <dbReference type="NCBI Taxonomy" id="2810512"/>
    <lineage>
        <taxon>Bacteria</taxon>
        <taxon>Pseudomonadati</taxon>
        <taxon>Bacteroidota</taxon>
        <taxon>Cytophagia</taxon>
        <taxon>Cytophagales</taxon>
        <taxon>Fulvivirgaceae</taxon>
        <taxon>Fulvivirga</taxon>
    </lineage>
</organism>